<evidence type="ECO:0000256" key="3">
    <source>
        <dbReference type="SAM" id="Phobius"/>
    </source>
</evidence>
<feature type="transmembrane region" description="Helical" evidence="3">
    <location>
        <begin position="12"/>
        <end position="33"/>
    </location>
</feature>
<gene>
    <name evidence="4" type="ORF">CM240_0334</name>
</gene>
<evidence type="ECO:0000313" key="5">
    <source>
        <dbReference type="Proteomes" id="UP000019426"/>
    </source>
</evidence>
<protein>
    <submittedName>
        <fullName evidence="4">Sortase family protein</fullName>
    </submittedName>
</protein>
<dbReference type="RefSeq" id="WP_044035946.1">
    <property type="nucleotide sequence ID" value="NZ_HG917868.1"/>
</dbReference>
<evidence type="ECO:0000313" key="4">
    <source>
        <dbReference type="EMBL" id="CDM67501.1"/>
    </source>
</evidence>
<dbReference type="Gene3D" id="2.40.260.10">
    <property type="entry name" value="Sortase"/>
    <property type="match status" value="1"/>
</dbReference>
<dbReference type="eggNOG" id="COG3764">
    <property type="taxonomic scope" value="Bacteria"/>
</dbReference>
<dbReference type="GO" id="GO:0016787">
    <property type="term" value="F:hydrolase activity"/>
    <property type="evidence" value="ECO:0007669"/>
    <property type="project" value="UniProtKB-KW"/>
</dbReference>
<dbReference type="AlphaFoldDB" id="W6RSE8"/>
<proteinExistence type="predicted"/>
<dbReference type="InterPro" id="IPR023365">
    <property type="entry name" value="Sortase_dom-sf"/>
</dbReference>
<keyword evidence="1" id="KW-0378">Hydrolase</keyword>
<dbReference type="STRING" id="1216932.CM240_0334"/>
<evidence type="ECO:0000256" key="2">
    <source>
        <dbReference type="PIRSR" id="PIRSR605754-1"/>
    </source>
</evidence>
<dbReference type="OrthoDB" id="154054at2"/>
<feature type="active site" description="Proton donor/acceptor" evidence="2">
    <location>
        <position position="115"/>
    </location>
</feature>
<reference evidence="4 5" key="1">
    <citation type="submission" date="2013-11" db="EMBL/GenBank/DDBJ databases">
        <title>Complete genome sequence of Clostridum sp. M2/40.</title>
        <authorList>
            <person name="Wibberg D."/>
            <person name="Puehler A."/>
            <person name="Schlueter A."/>
        </authorList>
    </citation>
    <scope>NUCLEOTIDE SEQUENCE [LARGE SCALE GENOMIC DNA]</scope>
    <source>
        <strain evidence="5">M2/40</strain>
    </source>
</reference>
<dbReference type="InterPro" id="IPR042000">
    <property type="entry name" value="Sortase_D_2"/>
</dbReference>
<keyword evidence="3" id="KW-0812">Transmembrane</keyword>
<sequence length="194" mass="21613">MGKKKKFSISKFIGLLLILVGLSTIGVVLYMNYKGTSENKAKISDFEQQLDNPTDEQKDEDYIVGDTIGILTIDKIDLKVAVTEGAELEDIKSTVGHFENTAMPGEIGNCSIAGHRSYTYSEHFNRLDEVEIDDEVKIQTLKGTFTYKINDIFIVDPEDVYVLDPTDNATITLITCTPKNTGKQRLILKGDLVQ</sequence>
<dbReference type="HOGENOM" id="CLU_045680_8_1_9"/>
<dbReference type="Proteomes" id="UP000019426">
    <property type="component" value="Chromosome M2/40_rep1"/>
</dbReference>
<dbReference type="NCBIfam" id="TIGR01076">
    <property type="entry name" value="sortase_fam"/>
    <property type="match status" value="1"/>
</dbReference>
<dbReference type="SUPFAM" id="SSF63817">
    <property type="entry name" value="Sortase"/>
    <property type="match status" value="1"/>
</dbReference>
<dbReference type="Pfam" id="PF04203">
    <property type="entry name" value="Sortase"/>
    <property type="match status" value="1"/>
</dbReference>
<keyword evidence="3" id="KW-0472">Membrane</keyword>
<accession>W6RSE8</accession>
<dbReference type="EMBL" id="HG917868">
    <property type="protein sequence ID" value="CDM67501.1"/>
    <property type="molecule type" value="Genomic_DNA"/>
</dbReference>
<name>W6RSE8_9CLOT</name>
<feature type="active site" description="Acyl-thioester intermediate" evidence="2">
    <location>
        <position position="176"/>
    </location>
</feature>
<dbReference type="KEGG" id="clt:CM240_0334"/>
<dbReference type="InterPro" id="IPR005754">
    <property type="entry name" value="Sortase"/>
</dbReference>
<keyword evidence="5" id="KW-1185">Reference proteome</keyword>
<dbReference type="PATRIC" id="fig|1216932.3.peg.313"/>
<evidence type="ECO:0000256" key="1">
    <source>
        <dbReference type="ARBA" id="ARBA00022801"/>
    </source>
</evidence>
<organism evidence="4 5">
    <name type="scientific">Clostridium bornimense</name>
    <dbReference type="NCBI Taxonomy" id="1216932"/>
    <lineage>
        <taxon>Bacteria</taxon>
        <taxon>Bacillati</taxon>
        <taxon>Bacillota</taxon>
        <taxon>Clostridia</taxon>
        <taxon>Eubacteriales</taxon>
        <taxon>Clostridiaceae</taxon>
        <taxon>Clostridium</taxon>
    </lineage>
</organism>
<keyword evidence="3" id="KW-1133">Transmembrane helix</keyword>
<dbReference type="CDD" id="cd06166">
    <property type="entry name" value="Sortase_D_2"/>
    <property type="match status" value="1"/>
</dbReference>